<evidence type="ECO:0000256" key="7">
    <source>
        <dbReference type="ARBA" id="ARBA00023316"/>
    </source>
</evidence>
<evidence type="ECO:0000256" key="3">
    <source>
        <dbReference type="ARBA" id="ARBA00022512"/>
    </source>
</evidence>
<dbReference type="PANTHER" id="PTHR31375">
    <property type="match status" value="1"/>
</dbReference>
<evidence type="ECO:0000256" key="2">
    <source>
        <dbReference type="ARBA" id="ARBA00008834"/>
    </source>
</evidence>
<dbReference type="OrthoDB" id="1909044at2759"/>
<evidence type="ECO:0000256" key="8">
    <source>
        <dbReference type="RuleBase" id="RU361169"/>
    </source>
</evidence>
<accession>A0A9Q0QXN7</accession>
<keyword evidence="10" id="KW-1185">Reference proteome</keyword>
<dbReference type="Gene3D" id="2.160.20.10">
    <property type="entry name" value="Single-stranded right-handed beta-helix, Pectin lyase-like"/>
    <property type="match status" value="1"/>
</dbReference>
<evidence type="ECO:0008006" key="11">
    <source>
        <dbReference type="Google" id="ProtNLM"/>
    </source>
</evidence>
<sequence>MHLVIDNSSEVQVSQLSIVAPEDSPNTDGIHVTHSQDVEITDSFIGTGDDCISIQTRSNNVTISQIKCGPGHGISIGSLGDDGEKAMVEQINVSDCHFVGTQNGARIKSWQINASEKLRIQNHLEKSSNLEN</sequence>
<keyword evidence="7" id="KW-0961">Cell wall biogenesis/degradation</keyword>
<dbReference type="InterPro" id="IPR011050">
    <property type="entry name" value="Pectin_lyase_fold/virulence"/>
</dbReference>
<dbReference type="InterPro" id="IPR012334">
    <property type="entry name" value="Pectin_lyas_fold"/>
</dbReference>
<dbReference type="Pfam" id="PF00295">
    <property type="entry name" value="Glyco_hydro_28"/>
    <property type="match status" value="1"/>
</dbReference>
<evidence type="ECO:0000313" key="9">
    <source>
        <dbReference type="EMBL" id="KAJ4975895.1"/>
    </source>
</evidence>
<dbReference type="InterPro" id="IPR000743">
    <property type="entry name" value="Glyco_hydro_28"/>
</dbReference>
<dbReference type="AlphaFoldDB" id="A0A9Q0QXN7"/>
<evidence type="ECO:0000256" key="6">
    <source>
        <dbReference type="ARBA" id="ARBA00023295"/>
    </source>
</evidence>
<comment type="caution">
    <text evidence="9">The sequence shown here is derived from an EMBL/GenBank/DDBJ whole genome shotgun (WGS) entry which is preliminary data.</text>
</comment>
<evidence type="ECO:0000313" key="10">
    <source>
        <dbReference type="Proteomes" id="UP001141806"/>
    </source>
</evidence>
<dbReference type="GO" id="GO:0071555">
    <property type="term" value="P:cell wall organization"/>
    <property type="evidence" value="ECO:0007669"/>
    <property type="project" value="UniProtKB-KW"/>
</dbReference>
<keyword evidence="4" id="KW-0964">Secreted</keyword>
<evidence type="ECO:0000256" key="4">
    <source>
        <dbReference type="ARBA" id="ARBA00022525"/>
    </source>
</evidence>
<keyword evidence="6 8" id="KW-0326">Glycosidase</keyword>
<reference evidence="9" key="1">
    <citation type="journal article" date="2023" name="Plant J.">
        <title>The genome of the king protea, Protea cynaroides.</title>
        <authorList>
            <person name="Chang J."/>
            <person name="Duong T.A."/>
            <person name="Schoeman C."/>
            <person name="Ma X."/>
            <person name="Roodt D."/>
            <person name="Barker N."/>
            <person name="Li Z."/>
            <person name="Van de Peer Y."/>
            <person name="Mizrachi E."/>
        </authorList>
    </citation>
    <scope>NUCLEOTIDE SEQUENCE</scope>
    <source>
        <tissue evidence="9">Young leaves</tissue>
    </source>
</reference>
<keyword evidence="5 8" id="KW-0378">Hydrolase</keyword>
<comment type="similarity">
    <text evidence="2 8">Belongs to the glycosyl hydrolase 28 family.</text>
</comment>
<protein>
    <recommendedName>
        <fullName evidence="11">Polygalacturonase</fullName>
    </recommendedName>
</protein>
<evidence type="ECO:0000256" key="5">
    <source>
        <dbReference type="ARBA" id="ARBA00022801"/>
    </source>
</evidence>
<evidence type="ECO:0000256" key="1">
    <source>
        <dbReference type="ARBA" id="ARBA00004191"/>
    </source>
</evidence>
<dbReference type="GO" id="GO:0005975">
    <property type="term" value="P:carbohydrate metabolic process"/>
    <property type="evidence" value="ECO:0007669"/>
    <property type="project" value="InterPro"/>
</dbReference>
<comment type="subcellular location">
    <subcellularLocation>
        <location evidence="1">Secreted</location>
        <location evidence="1">Cell wall</location>
    </subcellularLocation>
</comment>
<dbReference type="EMBL" id="JAMYWD010000003">
    <property type="protein sequence ID" value="KAJ4975895.1"/>
    <property type="molecule type" value="Genomic_DNA"/>
</dbReference>
<name>A0A9Q0QXN7_9MAGN</name>
<dbReference type="Proteomes" id="UP001141806">
    <property type="component" value="Unassembled WGS sequence"/>
</dbReference>
<gene>
    <name evidence="9" type="ORF">NE237_001001</name>
</gene>
<proteinExistence type="inferred from homology"/>
<organism evidence="9 10">
    <name type="scientific">Protea cynaroides</name>
    <dbReference type="NCBI Taxonomy" id="273540"/>
    <lineage>
        <taxon>Eukaryota</taxon>
        <taxon>Viridiplantae</taxon>
        <taxon>Streptophyta</taxon>
        <taxon>Embryophyta</taxon>
        <taxon>Tracheophyta</taxon>
        <taxon>Spermatophyta</taxon>
        <taxon>Magnoliopsida</taxon>
        <taxon>Proteales</taxon>
        <taxon>Proteaceae</taxon>
        <taxon>Protea</taxon>
    </lineage>
</organism>
<dbReference type="GO" id="GO:0004650">
    <property type="term" value="F:polygalacturonase activity"/>
    <property type="evidence" value="ECO:0007669"/>
    <property type="project" value="InterPro"/>
</dbReference>
<keyword evidence="3" id="KW-0134">Cell wall</keyword>
<dbReference type="SUPFAM" id="SSF51126">
    <property type="entry name" value="Pectin lyase-like"/>
    <property type="match status" value="1"/>
</dbReference>